<dbReference type="Gene3D" id="3.40.50.1010">
    <property type="entry name" value="5'-nuclease"/>
    <property type="match status" value="1"/>
</dbReference>
<dbReference type="InterPro" id="IPR002716">
    <property type="entry name" value="PIN_dom"/>
</dbReference>
<evidence type="ECO:0000313" key="2">
    <source>
        <dbReference type="EMBL" id="ABM55969.1"/>
    </source>
</evidence>
<reference evidence="3" key="1">
    <citation type="submission" date="2006-12" db="EMBL/GenBank/DDBJ databases">
        <title>Complete sequence of chromosome 1 of Verminephrobacter eiseniae EF01-2.</title>
        <authorList>
            <person name="Copeland A."/>
            <person name="Lucas S."/>
            <person name="Lapidus A."/>
            <person name="Barry K."/>
            <person name="Detter J.C."/>
            <person name="Glavina del Rio T."/>
            <person name="Dalin E."/>
            <person name="Tice H."/>
            <person name="Pitluck S."/>
            <person name="Chertkov O."/>
            <person name="Brettin T."/>
            <person name="Bruce D."/>
            <person name="Han C."/>
            <person name="Tapia R."/>
            <person name="Gilna P."/>
            <person name="Schmutz J."/>
            <person name="Larimer F."/>
            <person name="Land M."/>
            <person name="Hauser L."/>
            <person name="Kyrpides N."/>
            <person name="Kim E."/>
            <person name="Stahl D."/>
            <person name="Richardson P."/>
        </authorList>
    </citation>
    <scope>NUCLEOTIDE SEQUENCE [LARGE SCALE GENOMIC DNA]</scope>
    <source>
        <strain evidence="3">EF01-2</strain>
    </source>
</reference>
<keyword evidence="3" id="KW-1185">Reference proteome</keyword>
<evidence type="ECO:0000313" key="3">
    <source>
        <dbReference type="Proteomes" id="UP000000374"/>
    </source>
</evidence>
<dbReference type="AlphaFoldDB" id="A1WEB2"/>
<evidence type="ECO:0000259" key="1">
    <source>
        <dbReference type="Pfam" id="PF13470"/>
    </source>
</evidence>
<dbReference type="Pfam" id="PF13470">
    <property type="entry name" value="PIN_3"/>
    <property type="match status" value="1"/>
</dbReference>
<dbReference type="Proteomes" id="UP000000374">
    <property type="component" value="Chromosome"/>
</dbReference>
<protein>
    <submittedName>
        <fullName evidence="2">PIN domain protein, putative</fullName>
    </submittedName>
</protein>
<dbReference type="STRING" id="391735.Veis_0177"/>
<dbReference type="HOGENOM" id="CLU_124456_3_0_4"/>
<dbReference type="SUPFAM" id="SSF88723">
    <property type="entry name" value="PIN domain-like"/>
    <property type="match status" value="1"/>
</dbReference>
<dbReference type="EMBL" id="CP000542">
    <property type="protein sequence ID" value="ABM55969.1"/>
    <property type="molecule type" value="Genomic_DNA"/>
</dbReference>
<dbReference type="KEGG" id="vei:Veis_0177"/>
<sequence length="135" mass="14689">MRAVLFDTNVVLDVLLDREPHVHASAQAMALVERGEVRGFLCATTVTTLFYLASRALDARRARGQIEALLRLFDVAPVTRLVLTDALGIGFADYEDAVLHEAARHAGVLCIVTRNVRDFSAATLPVLAPDEFLSG</sequence>
<feature type="domain" description="PIN" evidence="1">
    <location>
        <begin position="4"/>
        <end position="117"/>
    </location>
</feature>
<dbReference type="InterPro" id="IPR029060">
    <property type="entry name" value="PIN-like_dom_sf"/>
</dbReference>
<proteinExistence type="predicted"/>
<dbReference type="GeneID" id="76458926"/>
<organism evidence="2 3">
    <name type="scientific">Verminephrobacter eiseniae (strain EF01-2)</name>
    <dbReference type="NCBI Taxonomy" id="391735"/>
    <lineage>
        <taxon>Bacteria</taxon>
        <taxon>Pseudomonadati</taxon>
        <taxon>Pseudomonadota</taxon>
        <taxon>Betaproteobacteria</taxon>
        <taxon>Burkholderiales</taxon>
        <taxon>Comamonadaceae</taxon>
        <taxon>Verminephrobacter</taxon>
    </lineage>
</organism>
<dbReference type="OrthoDB" id="3232645at2"/>
<dbReference type="eggNOG" id="COG1848">
    <property type="taxonomic scope" value="Bacteria"/>
</dbReference>
<gene>
    <name evidence="2" type="ordered locus">Veis_0177</name>
</gene>
<dbReference type="RefSeq" id="WP_011807988.1">
    <property type="nucleotide sequence ID" value="NC_008786.1"/>
</dbReference>
<name>A1WEB2_VEREI</name>
<accession>A1WEB2</accession>